<dbReference type="Proteomes" id="UP000886520">
    <property type="component" value="Chromosome 10"/>
</dbReference>
<evidence type="ECO:0000313" key="1">
    <source>
        <dbReference type="EMBL" id="KAI5074082.1"/>
    </source>
</evidence>
<evidence type="ECO:0000313" key="2">
    <source>
        <dbReference type="Proteomes" id="UP000886520"/>
    </source>
</evidence>
<protein>
    <submittedName>
        <fullName evidence="1">Uncharacterized protein</fullName>
    </submittedName>
</protein>
<comment type="caution">
    <text evidence="1">The sequence shown here is derived from an EMBL/GenBank/DDBJ whole genome shotgun (WGS) entry which is preliminary data.</text>
</comment>
<dbReference type="EMBL" id="JABFUD020000010">
    <property type="protein sequence ID" value="KAI5074082.1"/>
    <property type="molecule type" value="Genomic_DNA"/>
</dbReference>
<proteinExistence type="predicted"/>
<dbReference type="OrthoDB" id="1961741at2759"/>
<name>A0A9D4UV84_ADICA</name>
<organism evidence="1 2">
    <name type="scientific">Adiantum capillus-veneris</name>
    <name type="common">Maidenhair fern</name>
    <dbReference type="NCBI Taxonomy" id="13818"/>
    <lineage>
        <taxon>Eukaryota</taxon>
        <taxon>Viridiplantae</taxon>
        <taxon>Streptophyta</taxon>
        <taxon>Embryophyta</taxon>
        <taxon>Tracheophyta</taxon>
        <taxon>Polypodiopsida</taxon>
        <taxon>Polypodiidae</taxon>
        <taxon>Polypodiales</taxon>
        <taxon>Pteridineae</taxon>
        <taxon>Pteridaceae</taxon>
        <taxon>Vittarioideae</taxon>
        <taxon>Adiantum</taxon>
    </lineage>
</organism>
<sequence length="179" mass="19659">MDAKHAVITSQSDINEEAGFSEPAHGLHTSIVASSDQETCLSESICDVDAHLECSLGVDHEENAYAALHAKAIVLDDAIQEGFMSMAAFQDTGDDVDVFDARSYVFDVNQDKDYDYGDAYPEGVMDDDQSMTATGYRVCYDDAMEKEIDAIFVIHVETSAIEWECEAARTICAYVCNKP</sequence>
<gene>
    <name evidence="1" type="ORF">GOP47_0010043</name>
</gene>
<keyword evidence="2" id="KW-1185">Reference proteome</keyword>
<reference evidence="1" key="1">
    <citation type="submission" date="2021-01" db="EMBL/GenBank/DDBJ databases">
        <title>Adiantum capillus-veneris genome.</title>
        <authorList>
            <person name="Fang Y."/>
            <person name="Liao Q."/>
        </authorList>
    </citation>
    <scope>NUCLEOTIDE SEQUENCE</scope>
    <source>
        <strain evidence="1">H3</strain>
        <tissue evidence="1">Leaf</tissue>
    </source>
</reference>
<dbReference type="AlphaFoldDB" id="A0A9D4UV84"/>
<accession>A0A9D4UV84</accession>